<evidence type="ECO:0000256" key="2">
    <source>
        <dbReference type="ARBA" id="ARBA00008014"/>
    </source>
</evidence>
<evidence type="ECO:0000256" key="10">
    <source>
        <dbReference type="ARBA" id="ARBA00023239"/>
    </source>
</evidence>
<dbReference type="NCBIfam" id="TIGR00033">
    <property type="entry name" value="aroC"/>
    <property type="match status" value="1"/>
</dbReference>
<dbReference type="InterPro" id="IPR020541">
    <property type="entry name" value="Chorismate_synthase_CS"/>
</dbReference>
<comment type="pathway">
    <text evidence="1 11 12">Metabolic intermediate biosynthesis; chorismate biosynthesis; chorismate from D-erythrose 4-phosphate and phosphoenolpyruvate: step 7/7.</text>
</comment>
<comment type="cofactor">
    <cofactor evidence="11 12">
        <name>FMNH2</name>
        <dbReference type="ChEBI" id="CHEBI:57618"/>
    </cofactor>
    <text evidence="11 12">Reduced FMN (FMNH(2)).</text>
</comment>
<dbReference type="PROSITE" id="PS00787">
    <property type="entry name" value="CHORISMATE_SYNTHASE_1"/>
    <property type="match status" value="1"/>
</dbReference>
<dbReference type="InterPro" id="IPR000453">
    <property type="entry name" value="Chorismate_synth"/>
</dbReference>
<dbReference type="GO" id="GO:0005829">
    <property type="term" value="C:cytosol"/>
    <property type="evidence" value="ECO:0007669"/>
    <property type="project" value="TreeGrafter"/>
</dbReference>
<name>A0A1C7IKU1_9FIRM</name>
<dbReference type="EMBL" id="CP015405">
    <property type="protein sequence ID" value="ANU78732.1"/>
    <property type="molecule type" value="Genomic_DNA"/>
</dbReference>
<evidence type="ECO:0000256" key="12">
    <source>
        <dbReference type="RuleBase" id="RU000605"/>
    </source>
</evidence>
<feature type="binding site" evidence="11">
    <location>
        <position position="325"/>
    </location>
    <ligand>
        <name>FMN</name>
        <dbReference type="ChEBI" id="CHEBI:58210"/>
    </ligand>
</feature>
<evidence type="ECO:0000256" key="7">
    <source>
        <dbReference type="ARBA" id="ARBA00022827"/>
    </source>
</evidence>
<dbReference type="KEGG" id="byl:A4V09_17410"/>
<comment type="caution">
    <text evidence="11">Lacks conserved residue(s) required for the propagation of feature annotation.</text>
</comment>
<evidence type="ECO:0000256" key="1">
    <source>
        <dbReference type="ARBA" id="ARBA00005044"/>
    </source>
</evidence>
<gene>
    <name evidence="11" type="primary">aroC</name>
    <name evidence="13" type="ORF">A4V09_17410</name>
</gene>
<dbReference type="Proteomes" id="UP000092574">
    <property type="component" value="Chromosome"/>
</dbReference>
<dbReference type="PIRSF" id="PIRSF001456">
    <property type="entry name" value="Chorismate_synth"/>
    <property type="match status" value="1"/>
</dbReference>
<evidence type="ECO:0000256" key="6">
    <source>
        <dbReference type="ARBA" id="ARBA00022643"/>
    </source>
</evidence>
<feature type="binding site" evidence="11">
    <location>
        <begin position="125"/>
        <end position="127"/>
    </location>
    <ligand>
        <name>FMN</name>
        <dbReference type="ChEBI" id="CHEBI:58210"/>
    </ligand>
</feature>
<dbReference type="STRING" id="1796616.A4V09_17410"/>
<protein>
    <recommendedName>
        <fullName evidence="3 11">Chorismate synthase</fullName>
        <shortName evidence="11">CS</shortName>
        <ecNumber evidence="3 11">4.2.3.5</ecNumber>
    </recommendedName>
    <alternativeName>
        <fullName evidence="11">5-enolpyruvylshikimate-3-phosphate phospholyase</fullName>
    </alternativeName>
</protein>
<dbReference type="GO" id="GO:0009073">
    <property type="term" value="P:aromatic amino acid family biosynthetic process"/>
    <property type="evidence" value="ECO:0007669"/>
    <property type="project" value="UniProtKB-KW"/>
</dbReference>
<sequence length="368" mass="39377">MYGSTFGNILKISTWGESHGAGIGVVIDGCPAGLPLSLEDIQAYLDRRKPGQSRFTTQRKEADTVDILSGVFEGKTTGTPISLMVRNTDQRSHDYSQIADCYRPGHADRNYDIKYGFRDYRGGGRSSGRETIGRVAAGAVAAKILKELGVEVTAYTLSIGPVTIDKSKFDKEEMGRNALYMPDADAAKKAQAYLEDCMKEKNSSGGMVECVIKGVPAGIGEPAFEKLDAALAKAIFSIGAVKSFEVGDGIAAASSDGLHNNDAYRMDEEGNVRKKTNHSGGITGGISDGAPIVLRAAFKPTPSVAAVQETVNRRGENIEISIKGRHDPIIVPRAVVVVESMAAFVILDAMLGSMTTRMDAVKDFFKNL</sequence>
<feature type="binding site" evidence="11">
    <location>
        <position position="54"/>
    </location>
    <ligand>
        <name>NADP(+)</name>
        <dbReference type="ChEBI" id="CHEBI:58349"/>
    </ligand>
</feature>
<dbReference type="HAMAP" id="MF_00300">
    <property type="entry name" value="Chorismate_synth"/>
    <property type="match status" value="1"/>
</dbReference>
<dbReference type="PANTHER" id="PTHR21085:SF0">
    <property type="entry name" value="CHORISMATE SYNTHASE"/>
    <property type="match status" value="1"/>
</dbReference>
<evidence type="ECO:0000256" key="8">
    <source>
        <dbReference type="ARBA" id="ARBA00022857"/>
    </source>
</evidence>
<evidence type="ECO:0000256" key="11">
    <source>
        <dbReference type="HAMAP-Rule" id="MF_00300"/>
    </source>
</evidence>
<dbReference type="SUPFAM" id="SSF103263">
    <property type="entry name" value="Chorismate synthase, AroC"/>
    <property type="match status" value="1"/>
</dbReference>
<comment type="function">
    <text evidence="11">Catalyzes the anti-1,4-elimination of the C-3 phosphate and the C-6 proR hydrogen from 5-enolpyruvylshikimate-3-phosphate (EPSP) to yield chorismate, which is the branch point compound that serves as the starting substrate for the three terminal pathways of aromatic amino acid biosynthesis. This reaction introduces a second double bond into the aromatic ring system.</text>
</comment>
<reference evidence="13" key="1">
    <citation type="submission" date="2017-04" db="EMBL/GenBank/DDBJ databases">
        <title>Complete Genome Sequences of Twelve Strains of a Stable Defined Moderately Diverse Mouse Microbiota 2 (sDMDMm2).</title>
        <authorList>
            <person name="Uchimura Y."/>
            <person name="Wyss M."/>
            <person name="Brugiroux S."/>
            <person name="Limenitakis J.P."/>
            <person name="Stecher B."/>
            <person name="McCoy K.D."/>
            <person name="Macpherson A.J."/>
        </authorList>
    </citation>
    <scope>NUCLEOTIDE SEQUENCE</scope>
    <source>
        <strain evidence="13">YL58</strain>
    </source>
</reference>
<dbReference type="GO" id="GO:0010181">
    <property type="term" value="F:FMN binding"/>
    <property type="evidence" value="ECO:0007669"/>
    <property type="project" value="TreeGrafter"/>
</dbReference>
<keyword evidence="6 11" id="KW-0288">FMN</keyword>
<comment type="subunit">
    <text evidence="11">Homotetramer.</text>
</comment>
<keyword evidence="10 11" id="KW-0456">Lyase</keyword>
<feature type="binding site" evidence="11">
    <location>
        <position position="284"/>
    </location>
    <ligand>
        <name>FMN</name>
        <dbReference type="ChEBI" id="CHEBI:58210"/>
    </ligand>
</feature>
<dbReference type="UniPathway" id="UPA00053">
    <property type="reaction ID" value="UER00090"/>
</dbReference>
<proteinExistence type="inferred from homology"/>
<dbReference type="EC" id="4.2.3.5" evidence="3 11"/>
<dbReference type="PANTHER" id="PTHR21085">
    <property type="entry name" value="CHORISMATE SYNTHASE"/>
    <property type="match status" value="1"/>
</dbReference>
<dbReference type="Pfam" id="PF01264">
    <property type="entry name" value="Chorismate_synt"/>
    <property type="match status" value="1"/>
</dbReference>
<evidence type="ECO:0000256" key="5">
    <source>
        <dbReference type="ARBA" id="ARBA00022630"/>
    </source>
</evidence>
<dbReference type="InterPro" id="IPR035904">
    <property type="entry name" value="Chorismate_synth_AroC_sf"/>
</dbReference>
<accession>A0A1C7IKU1</accession>
<keyword evidence="8 11" id="KW-0521">NADP</keyword>
<dbReference type="NCBIfam" id="NF003793">
    <property type="entry name" value="PRK05382.1"/>
    <property type="match status" value="1"/>
</dbReference>
<evidence type="ECO:0000313" key="14">
    <source>
        <dbReference type="Proteomes" id="UP000092574"/>
    </source>
</evidence>
<dbReference type="AlphaFoldDB" id="A0A1C7IKU1"/>
<dbReference type="GO" id="GO:0004107">
    <property type="term" value="F:chorismate synthase activity"/>
    <property type="evidence" value="ECO:0007669"/>
    <property type="project" value="UniProtKB-UniRule"/>
</dbReference>
<keyword evidence="14" id="KW-1185">Reference proteome</keyword>
<dbReference type="GO" id="GO:0009423">
    <property type="term" value="P:chorismate biosynthetic process"/>
    <property type="evidence" value="ECO:0007669"/>
    <property type="project" value="UniProtKB-UniRule"/>
</dbReference>
<evidence type="ECO:0000256" key="4">
    <source>
        <dbReference type="ARBA" id="ARBA00022605"/>
    </source>
</evidence>
<dbReference type="GO" id="GO:0008652">
    <property type="term" value="P:amino acid biosynthetic process"/>
    <property type="evidence" value="ECO:0007669"/>
    <property type="project" value="UniProtKB-KW"/>
</dbReference>
<feature type="binding site" evidence="11">
    <location>
        <begin position="299"/>
        <end position="303"/>
    </location>
    <ligand>
        <name>FMN</name>
        <dbReference type="ChEBI" id="CHEBI:58210"/>
    </ligand>
</feature>
<keyword evidence="4 11" id="KW-0028">Amino-acid biosynthesis</keyword>
<keyword evidence="9 11" id="KW-0057">Aromatic amino acid biosynthesis</keyword>
<evidence type="ECO:0000313" key="13">
    <source>
        <dbReference type="EMBL" id="ANU78732.1"/>
    </source>
</evidence>
<dbReference type="CDD" id="cd07304">
    <property type="entry name" value="Chorismate_synthase"/>
    <property type="match status" value="1"/>
</dbReference>
<evidence type="ECO:0000256" key="9">
    <source>
        <dbReference type="ARBA" id="ARBA00023141"/>
    </source>
</evidence>
<comment type="similarity">
    <text evidence="2 11 12">Belongs to the chorismate synthase family.</text>
</comment>
<comment type="catalytic activity">
    <reaction evidence="11 12">
        <text>5-O-(1-carboxyvinyl)-3-phosphoshikimate = chorismate + phosphate</text>
        <dbReference type="Rhea" id="RHEA:21020"/>
        <dbReference type="ChEBI" id="CHEBI:29748"/>
        <dbReference type="ChEBI" id="CHEBI:43474"/>
        <dbReference type="ChEBI" id="CHEBI:57701"/>
        <dbReference type="EC" id="4.2.3.5"/>
    </reaction>
</comment>
<evidence type="ECO:0000256" key="3">
    <source>
        <dbReference type="ARBA" id="ARBA00013036"/>
    </source>
</evidence>
<dbReference type="RefSeq" id="WP_065544849.1">
    <property type="nucleotide sequence ID" value="NZ_CP015405.2"/>
</dbReference>
<dbReference type="OrthoDB" id="9771806at2"/>
<dbReference type="Gene3D" id="3.60.150.10">
    <property type="entry name" value="Chorismate synthase AroC"/>
    <property type="match status" value="1"/>
</dbReference>
<keyword evidence="5 11" id="KW-0285">Flavoprotein</keyword>
<organism evidence="13 14">
    <name type="scientific">Blautia pseudococcoides</name>
    <dbReference type="NCBI Taxonomy" id="1796616"/>
    <lineage>
        <taxon>Bacteria</taxon>
        <taxon>Bacillati</taxon>
        <taxon>Bacillota</taxon>
        <taxon>Clostridia</taxon>
        <taxon>Lachnospirales</taxon>
        <taxon>Lachnospiraceae</taxon>
        <taxon>Blautia</taxon>
    </lineage>
</organism>
<keyword evidence="7 11" id="KW-0274">FAD</keyword>
<dbReference type="PROSITE" id="PS00788">
    <property type="entry name" value="CHORISMATE_SYNTHASE_2"/>
    <property type="match status" value="1"/>
</dbReference>
<feature type="binding site" evidence="11">
    <location>
        <position position="48"/>
    </location>
    <ligand>
        <name>NADP(+)</name>
        <dbReference type="ChEBI" id="CHEBI:58349"/>
    </ligand>
</feature>